<gene>
    <name evidence="1" type="ORF">CICLE_v10022994mg</name>
</gene>
<dbReference type="KEGG" id="cic:CICLE_v10022994mg"/>
<dbReference type="Gramene" id="ESR57445">
    <property type="protein sequence ID" value="ESR57445"/>
    <property type="gene ID" value="CICLE_v10022994mg"/>
</dbReference>
<keyword evidence="2" id="KW-1185">Reference proteome</keyword>
<organism evidence="1 2">
    <name type="scientific">Citrus clementina</name>
    <name type="common">Clementine</name>
    <name type="synonym">Citrus deliciosa x Citrus sinensis</name>
    <dbReference type="NCBI Taxonomy" id="85681"/>
    <lineage>
        <taxon>Eukaryota</taxon>
        <taxon>Viridiplantae</taxon>
        <taxon>Streptophyta</taxon>
        <taxon>Embryophyta</taxon>
        <taxon>Tracheophyta</taxon>
        <taxon>Spermatophyta</taxon>
        <taxon>Magnoliopsida</taxon>
        <taxon>eudicotyledons</taxon>
        <taxon>Gunneridae</taxon>
        <taxon>Pentapetalae</taxon>
        <taxon>rosids</taxon>
        <taxon>malvids</taxon>
        <taxon>Sapindales</taxon>
        <taxon>Rutaceae</taxon>
        <taxon>Aurantioideae</taxon>
        <taxon>Citrus</taxon>
    </lineage>
</organism>
<evidence type="ECO:0000313" key="1">
    <source>
        <dbReference type="EMBL" id="ESR57445.1"/>
    </source>
</evidence>
<dbReference type="Proteomes" id="UP000030687">
    <property type="component" value="Unassembled WGS sequence"/>
</dbReference>
<proteinExistence type="predicted"/>
<sequence length="105" mass="11875">MVPQWYHTTAGSSPQWSPEWDLMARFSYGITGRFFFIFTSLKLALMQPDKTTQPCDVRVKIIIIQTGKVTIKPHGKHEVIPLGLHNQILFTAPIDNASNRSSDFG</sequence>
<evidence type="ECO:0000313" key="2">
    <source>
        <dbReference type="Proteomes" id="UP000030687"/>
    </source>
</evidence>
<protein>
    <submittedName>
        <fullName evidence="1">Uncharacterized protein</fullName>
    </submittedName>
</protein>
<reference evidence="1 2" key="1">
    <citation type="submission" date="2013-10" db="EMBL/GenBank/DDBJ databases">
        <authorList>
            <consortium name="International Citrus Genome Consortium"/>
            <person name="Jenkins J."/>
            <person name="Schmutz J."/>
            <person name="Prochnik S."/>
            <person name="Rokhsar D."/>
            <person name="Gmitter F."/>
            <person name="Ollitrault P."/>
            <person name="Machado M."/>
            <person name="Talon M."/>
            <person name="Wincker P."/>
            <person name="Jaillon O."/>
            <person name="Morgante M."/>
        </authorList>
    </citation>
    <scope>NUCLEOTIDE SEQUENCE</scope>
    <source>
        <strain evidence="2">cv. Clemenules</strain>
    </source>
</reference>
<dbReference type="EMBL" id="KI536661">
    <property type="protein sequence ID" value="ESR57445.1"/>
    <property type="molecule type" value="Genomic_DNA"/>
</dbReference>
<dbReference type="AlphaFoldDB" id="V4U078"/>
<dbReference type="InParanoid" id="V4U078"/>
<accession>V4U078</accession>
<name>V4U078_CITCL</name>